<reference evidence="4 5" key="1">
    <citation type="submission" date="2014-06" db="EMBL/GenBank/DDBJ databases">
        <title>Whole Genome Sequences of Three Symbiotic Endozoicomonas Bacteria.</title>
        <authorList>
            <person name="Neave M.J."/>
            <person name="Apprill A."/>
            <person name="Voolstra C.R."/>
        </authorList>
    </citation>
    <scope>NUCLEOTIDE SEQUENCE [LARGE SCALE GENOMIC DNA]</scope>
    <source>
        <strain evidence="4 5">DSM 22380</strain>
    </source>
</reference>
<comment type="subcellular location">
    <subcellularLocation>
        <location evidence="3">Cytoplasm</location>
    </subcellularLocation>
</comment>
<proteinExistence type="inferred from homology"/>
<keyword evidence="3" id="KW-0963">Cytoplasm</keyword>
<dbReference type="Proteomes" id="UP000027997">
    <property type="component" value="Unassembled WGS sequence"/>
</dbReference>
<evidence type="ECO:0000256" key="1">
    <source>
        <dbReference type="ARBA" id="ARBA00022741"/>
    </source>
</evidence>
<dbReference type="GO" id="GO:0005524">
    <property type="term" value="F:ATP binding"/>
    <property type="evidence" value="ECO:0007669"/>
    <property type="project" value="UniProtKB-UniRule"/>
</dbReference>
<dbReference type="Gene3D" id="3.40.50.300">
    <property type="entry name" value="P-loop containing nucleotide triphosphate hydrolases"/>
    <property type="match status" value="1"/>
</dbReference>
<evidence type="ECO:0000256" key="3">
    <source>
        <dbReference type="HAMAP-Rule" id="MF_01919"/>
    </source>
</evidence>
<dbReference type="SUPFAM" id="SSF52540">
    <property type="entry name" value="P-loop containing nucleoside triphosphate hydrolases"/>
    <property type="match status" value="1"/>
</dbReference>
<comment type="similarity">
    <text evidence="3">Belongs to the AFG1 ATPase family. ZapE subfamily.</text>
</comment>
<evidence type="ECO:0000313" key="4">
    <source>
        <dbReference type="EMBL" id="KEI72804.1"/>
    </source>
</evidence>
<feature type="binding site" evidence="3">
    <location>
        <begin position="66"/>
        <end position="73"/>
    </location>
    <ligand>
        <name>ATP</name>
        <dbReference type="ChEBI" id="CHEBI:30616"/>
    </ligand>
</feature>
<organism evidence="4 5">
    <name type="scientific">Endozoicomonas elysicola</name>
    <dbReference type="NCBI Taxonomy" id="305900"/>
    <lineage>
        <taxon>Bacteria</taxon>
        <taxon>Pseudomonadati</taxon>
        <taxon>Pseudomonadota</taxon>
        <taxon>Gammaproteobacteria</taxon>
        <taxon>Oceanospirillales</taxon>
        <taxon>Endozoicomonadaceae</taxon>
        <taxon>Endozoicomonas</taxon>
    </lineage>
</organism>
<name>A0A081KF78_9GAMM</name>
<gene>
    <name evidence="3" type="primary">zapE</name>
    <name evidence="4" type="ORF">GV64_20625</name>
</gene>
<dbReference type="eggNOG" id="COG1485">
    <property type="taxonomic scope" value="Bacteria"/>
</dbReference>
<dbReference type="NCBIfam" id="NF040713">
    <property type="entry name" value="ZapE"/>
    <property type="match status" value="1"/>
</dbReference>
<keyword evidence="3" id="KW-0378">Hydrolase</keyword>
<sequence>MTPQACYHRNITQNGFSKDPAQAEAVKHLQSLFEELVQPPRKSFFKAIKGALGKPMEPVRGLYFWGGVGRGKTWLMDTFYNCLPFQDKLRMHFHHFMRRVHEELKTLEGQKNPLSIVADRLAKEARIICFDEFFVSDITDAMILGGLMEQLFHRGVTLVATSNVDPDLLYKDGLQRARFLPAIELIKKHTLVVNVDGGTDYRLRLLEKAETYYWPLNDENHEKLNQVFSDLAPDPDHIESYQSIEISGRPINSVKLCNDVAWFTFTDLCDGPRSQNDYIELARFYHSVILQAVPQFDANRNDQARRFINLIDEFYDRGVKLIVSSEVHLEALYASGTLSFEFQRTLSRLQEMQSTEYLARPHKP</sequence>
<dbReference type="HAMAP" id="MF_01919">
    <property type="entry name" value="ZapE"/>
    <property type="match status" value="1"/>
</dbReference>
<evidence type="ECO:0000256" key="2">
    <source>
        <dbReference type="ARBA" id="ARBA00022840"/>
    </source>
</evidence>
<dbReference type="GO" id="GO:0005737">
    <property type="term" value="C:cytoplasm"/>
    <property type="evidence" value="ECO:0007669"/>
    <property type="project" value="UniProtKB-SubCell"/>
</dbReference>
<dbReference type="InterPro" id="IPR030870">
    <property type="entry name" value="ZapE"/>
</dbReference>
<dbReference type="InterPro" id="IPR027417">
    <property type="entry name" value="P-loop_NTPase"/>
</dbReference>
<dbReference type="EMBL" id="JOJP01000001">
    <property type="protein sequence ID" value="KEI72804.1"/>
    <property type="molecule type" value="Genomic_DNA"/>
</dbReference>
<keyword evidence="2 3" id="KW-0067">ATP-binding</keyword>
<dbReference type="GO" id="GO:0016887">
    <property type="term" value="F:ATP hydrolysis activity"/>
    <property type="evidence" value="ECO:0007669"/>
    <property type="project" value="UniProtKB-UniRule"/>
</dbReference>
<dbReference type="AlphaFoldDB" id="A0A081KF78"/>
<dbReference type="GO" id="GO:0051301">
    <property type="term" value="P:cell division"/>
    <property type="evidence" value="ECO:0007669"/>
    <property type="project" value="UniProtKB-UniRule"/>
</dbReference>
<evidence type="ECO:0000313" key="5">
    <source>
        <dbReference type="Proteomes" id="UP000027997"/>
    </source>
</evidence>
<dbReference type="InterPro" id="IPR005654">
    <property type="entry name" value="ATPase_AFG1-like"/>
</dbReference>
<keyword evidence="3" id="KW-0131">Cell cycle</keyword>
<dbReference type="GO" id="GO:0032153">
    <property type="term" value="C:cell division site"/>
    <property type="evidence" value="ECO:0007669"/>
    <property type="project" value="TreeGrafter"/>
</dbReference>
<dbReference type="STRING" id="305900.GV64_20625"/>
<dbReference type="Pfam" id="PF03969">
    <property type="entry name" value="AFG1_ATPase"/>
    <property type="match status" value="1"/>
</dbReference>
<dbReference type="RefSeq" id="WP_026258108.1">
    <property type="nucleotide sequence ID" value="NZ_JOJP01000001.1"/>
</dbReference>
<keyword evidence="1 3" id="KW-0547">Nucleotide-binding</keyword>
<dbReference type="PANTHER" id="PTHR12169">
    <property type="entry name" value="ATPASE N2B"/>
    <property type="match status" value="1"/>
</dbReference>
<accession>A0A081KF78</accession>
<comment type="caution">
    <text evidence="4">The sequence shown here is derived from an EMBL/GenBank/DDBJ whole genome shotgun (WGS) entry which is preliminary data.</text>
</comment>
<dbReference type="PANTHER" id="PTHR12169:SF6">
    <property type="entry name" value="AFG1-LIKE ATPASE"/>
    <property type="match status" value="1"/>
</dbReference>
<protein>
    <recommendedName>
        <fullName evidence="3">Cell division protein ZapE</fullName>
    </recommendedName>
    <alternativeName>
        <fullName evidence="3">Z ring-associated protein ZapE</fullName>
    </alternativeName>
</protein>
<keyword evidence="3" id="KW-0132">Cell division</keyword>
<comment type="function">
    <text evidence="3">Reduces the stability of FtsZ polymers in the presence of ATP.</text>
</comment>
<comment type="subunit">
    <text evidence="3">Interacts with FtsZ.</text>
</comment>
<keyword evidence="5" id="KW-1185">Reference proteome</keyword>